<evidence type="ECO:0000313" key="3">
    <source>
        <dbReference type="Proteomes" id="UP000198891"/>
    </source>
</evidence>
<keyword evidence="2" id="KW-0670">Pyruvate</keyword>
<evidence type="ECO:0000259" key="1">
    <source>
        <dbReference type="Pfam" id="PF12697"/>
    </source>
</evidence>
<dbReference type="PANTHER" id="PTHR46438">
    <property type="entry name" value="ALPHA/BETA-HYDROLASES SUPERFAMILY PROTEIN"/>
    <property type="match status" value="1"/>
</dbReference>
<keyword evidence="3" id="KW-1185">Reference proteome</keyword>
<dbReference type="InterPro" id="IPR029058">
    <property type="entry name" value="AB_hydrolase_fold"/>
</dbReference>
<dbReference type="SUPFAM" id="SSF53474">
    <property type="entry name" value="alpha/beta-Hydrolases"/>
    <property type="match status" value="1"/>
</dbReference>
<dbReference type="STRING" id="381665.SAMN05216554_1527"/>
<dbReference type="Proteomes" id="UP000198891">
    <property type="component" value="Unassembled WGS sequence"/>
</dbReference>
<sequence>MSIWTELLGGTVAFEEIAGVRTRILRFGPDAGRPILLLHGRGGHLETFVRNIRAWAGDARPVIAFDLLGHGLTAQAGTRYDIGELHEHARAVRDLVAPGDHDLVGQSLGGWLAVLLAESRPPRRLVLIEPAGFQSEGERMADPRVRAASAAGGLAFDAATRENVEARFAQLLNDPHRLDPEMVDLRTELYAVPGAGAVHRAVRSGDNARWLIDKERFAALPVAPLIVRGARGHIPAETLRQLAEAPGGALLTIADAKQWPHYENPDAVNPAVIDYLKEKTA</sequence>
<gene>
    <name evidence="2" type="ORF">SAMN05216554_1527</name>
</gene>
<dbReference type="Gene3D" id="3.40.50.1820">
    <property type="entry name" value="alpha/beta hydrolase"/>
    <property type="match status" value="1"/>
</dbReference>
<dbReference type="RefSeq" id="WP_175494166.1">
    <property type="nucleotide sequence ID" value="NZ_FNPZ01000001.1"/>
</dbReference>
<accession>A0A1H3MR02</accession>
<organism evidence="2 3">
    <name type="scientific">Herbiconiux ginsengi</name>
    <dbReference type="NCBI Taxonomy" id="381665"/>
    <lineage>
        <taxon>Bacteria</taxon>
        <taxon>Bacillati</taxon>
        <taxon>Actinomycetota</taxon>
        <taxon>Actinomycetes</taxon>
        <taxon>Micrococcales</taxon>
        <taxon>Microbacteriaceae</taxon>
        <taxon>Herbiconiux</taxon>
    </lineage>
</organism>
<evidence type="ECO:0000313" key="2">
    <source>
        <dbReference type="EMBL" id="SDY79026.1"/>
    </source>
</evidence>
<dbReference type="EMBL" id="FNPZ01000001">
    <property type="protein sequence ID" value="SDY79026.1"/>
    <property type="molecule type" value="Genomic_DNA"/>
</dbReference>
<keyword evidence="2" id="KW-0808">Transferase</keyword>
<protein>
    <submittedName>
        <fullName evidence="2">Pyruvate dehydrogenase E2 component (Dihydrolipoamide acetyltransferase)</fullName>
    </submittedName>
</protein>
<dbReference type="GO" id="GO:0016740">
    <property type="term" value="F:transferase activity"/>
    <property type="evidence" value="ECO:0007669"/>
    <property type="project" value="UniProtKB-KW"/>
</dbReference>
<proteinExistence type="predicted"/>
<name>A0A1H3MR02_9MICO</name>
<dbReference type="PANTHER" id="PTHR46438:SF11">
    <property type="entry name" value="LIPASE-RELATED"/>
    <property type="match status" value="1"/>
</dbReference>
<feature type="domain" description="AB hydrolase-1" evidence="1">
    <location>
        <begin position="35"/>
        <end position="270"/>
    </location>
</feature>
<dbReference type="InterPro" id="IPR000073">
    <property type="entry name" value="AB_hydrolase_1"/>
</dbReference>
<dbReference type="Pfam" id="PF12697">
    <property type="entry name" value="Abhydrolase_6"/>
    <property type="match status" value="1"/>
</dbReference>
<dbReference type="AlphaFoldDB" id="A0A1H3MR02"/>
<reference evidence="2 3" key="1">
    <citation type="submission" date="2016-10" db="EMBL/GenBank/DDBJ databases">
        <authorList>
            <person name="de Groot N.N."/>
        </authorList>
    </citation>
    <scope>NUCLEOTIDE SEQUENCE [LARGE SCALE GENOMIC DNA]</scope>
    <source>
        <strain evidence="2 3">CGMCC 4.3491</strain>
    </source>
</reference>